<protein>
    <submittedName>
        <fullName evidence="1">Uncharacterized protein</fullName>
    </submittedName>
</protein>
<evidence type="ECO:0000313" key="2">
    <source>
        <dbReference type="Proteomes" id="UP000286235"/>
    </source>
</evidence>
<sequence length="177" mass="18907">MINDGSAIFKGAKKRPADPTNIQEAIRFSTPRVPPKKNGAATLENIAAPSSERTGLPVPLLHWILEVAKKNPFPDLLRAGIFTLLYGPITGKKYPFPDRLPGSPIKGLPGNPCPLPLAKYWAAKNSRDYGPGPFGIIFLDSPAFTGRQYPGHSGLASWLPSGAPDSGEAESGFYGLV</sequence>
<proteinExistence type="predicted"/>
<gene>
    <name evidence="1" type="ORF">Cdeb_03289</name>
</gene>
<comment type="caution">
    <text evidence="1">The sequence shown here is derived from an EMBL/GenBank/DDBJ whole genome shotgun (WGS) entry which is preliminary data.</text>
</comment>
<reference evidence="1 2" key="1">
    <citation type="submission" date="2013-12" db="EMBL/GenBank/DDBJ databases">
        <title>Genome and proteome characterization of Caldibacillus debilis GB1 derived from a cellulolytic aero-tolerant co-culture.</title>
        <authorList>
            <person name="Wushke S.T."/>
            <person name="Zhang X."/>
            <person name="Fristensky B."/>
            <person name="Wilkins J.A."/>
            <person name="Levin D.B."/>
            <person name="Sparling R."/>
        </authorList>
    </citation>
    <scope>NUCLEOTIDE SEQUENCE [LARGE SCALE GENOMIC DNA]</scope>
    <source>
        <strain evidence="1 2">GB1</strain>
    </source>
</reference>
<organism evidence="1 2">
    <name type="scientific">Caldibacillus debilis GB1</name>
    <dbReference type="NCBI Taxonomy" id="1339248"/>
    <lineage>
        <taxon>Bacteria</taxon>
        <taxon>Bacillati</taxon>
        <taxon>Bacillota</taxon>
        <taxon>Bacilli</taxon>
        <taxon>Bacillales</taxon>
        <taxon>Bacillaceae</taxon>
        <taxon>Caldibacillus</taxon>
    </lineage>
</organism>
<dbReference type="AlphaFoldDB" id="A0A420VFR4"/>
<name>A0A420VFR4_9BACI</name>
<accession>A0A420VFR4</accession>
<evidence type="ECO:0000313" key="1">
    <source>
        <dbReference type="EMBL" id="RKO62461.1"/>
    </source>
</evidence>
<keyword evidence="2" id="KW-1185">Reference proteome</keyword>
<dbReference type="Proteomes" id="UP000286235">
    <property type="component" value="Unassembled WGS sequence"/>
</dbReference>
<dbReference type="EMBL" id="AZRV01000017">
    <property type="protein sequence ID" value="RKO62461.1"/>
    <property type="molecule type" value="Genomic_DNA"/>
</dbReference>